<comment type="caution">
    <text evidence="1">The sequence shown here is derived from an EMBL/GenBank/DDBJ whole genome shotgun (WGS) entry which is preliminary data.</text>
</comment>
<name>A0A0A0DCF5_9PROT</name>
<sequence length="166" mass="18060">MFPIVSIDPREPIYAREQKPRLLESVRNKRAGHLTPILEAVDKADTLYMVVPQCDGPLAPHEFSLPGDRSSIVLLGDDYDAAFGPKGFHKPSVRSAIRSAADVVIVSSGSDTPVYGLAAAIAVLMKRPVVIIETRLEQEQPWIDFVRSVDVAKHITLSTVSAMGNA</sequence>
<dbReference type="RefSeq" id="WP_034834418.1">
    <property type="nucleotide sequence ID" value="NZ_JANX01000075.1"/>
</dbReference>
<dbReference type="EMBL" id="JANX01000075">
    <property type="protein sequence ID" value="KGM34687.1"/>
    <property type="molecule type" value="Genomic_DNA"/>
</dbReference>
<proteinExistence type="predicted"/>
<evidence type="ECO:0000313" key="2">
    <source>
        <dbReference type="Proteomes" id="UP000029995"/>
    </source>
</evidence>
<evidence type="ECO:0000313" key="1">
    <source>
        <dbReference type="EMBL" id="KGM34687.1"/>
    </source>
</evidence>
<accession>A0A0A0DCF5</accession>
<gene>
    <name evidence="1" type="ORF">P409_08795</name>
</gene>
<dbReference type="Proteomes" id="UP000029995">
    <property type="component" value="Unassembled WGS sequence"/>
</dbReference>
<reference evidence="1 2" key="1">
    <citation type="submission" date="2014-01" db="EMBL/GenBank/DDBJ databases">
        <title>Genome sequence determination for a cystic fibrosis isolate, Inquilinus limosus.</title>
        <authorList>
            <person name="Pino M."/>
            <person name="Di Conza J."/>
            <person name="Gutkind G."/>
        </authorList>
    </citation>
    <scope>NUCLEOTIDE SEQUENCE [LARGE SCALE GENOMIC DNA]</scope>
    <source>
        <strain evidence="1 2">MP06</strain>
    </source>
</reference>
<dbReference type="AlphaFoldDB" id="A0A0A0DCF5"/>
<dbReference type="OrthoDB" id="7840518at2"/>
<protein>
    <submittedName>
        <fullName evidence="1">Uncharacterized protein</fullName>
    </submittedName>
</protein>
<organism evidence="1 2">
    <name type="scientific">Inquilinus limosus MP06</name>
    <dbReference type="NCBI Taxonomy" id="1398085"/>
    <lineage>
        <taxon>Bacteria</taxon>
        <taxon>Pseudomonadati</taxon>
        <taxon>Pseudomonadota</taxon>
        <taxon>Alphaproteobacteria</taxon>
        <taxon>Rhodospirillales</taxon>
        <taxon>Rhodospirillaceae</taxon>
        <taxon>Inquilinus</taxon>
    </lineage>
</organism>